<dbReference type="EMBL" id="JABSTR010000005">
    <property type="protein sequence ID" value="KAH9372168.1"/>
    <property type="molecule type" value="Genomic_DNA"/>
</dbReference>
<reference evidence="2 3" key="1">
    <citation type="journal article" date="2020" name="Cell">
        <title>Large-Scale Comparative Analyses of Tick Genomes Elucidate Their Genetic Diversity and Vector Capacities.</title>
        <authorList>
            <consortium name="Tick Genome and Microbiome Consortium (TIGMIC)"/>
            <person name="Jia N."/>
            <person name="Wang J."/>
            <person name="Shi W."/>
            <person name="Du L."/>
            <person name="Sun Y."/>
            <person name="Zhan W."/>
            <person name="Jiang J.F."/>
            <person name="Wang Q."/>
            <person name="Zhang B."/>
            <person name="Ji P."/>
            <person name="Bell-Sakyi L."/>
            <person name="Cui X.M."/>
            <person name="Yuan T.T."/>
            <person name="Jiang B.G."/>
            <person name="Yang W.F."/>
            <person name="Lam T.T."/>
            <person name="Chang Q.C."/>
            <person name="Ding S.J."/>
            <person name="Wang X.J."/>
            <person name="Zhu J.G."/>
            <person name="Ruan X.D."/>
            <person name="Zhao L."/>
            <person name="Wei J.T."/>
            <person name="Ye R.Z."/>
            <person name="Que T.C."/>
            <person name="Du C.H."/>
            <person name="Zhou Y.H."/>
            <person name="Cheng J.X."/>
            <person name="Dai P.F."/>
            <person name="Guo W.B."/>
            <person name="Han X.H."/>
            <person name="Huang E.J."/>
            <person name="Li L.F."/>
            <person name="Wei W."/>
            <person name="Gao Y.C."/>
            <person name="Liu J.Z."/>
            <person name="Shao H.Z."/>
            <person name="Wang X."/>
            <person name="Wang C.C."/>
            <person name="Yang T.C."/>
            <person name="Huo Q.B."/>
            <person name="Li W."/>
            <person name="Chen H.Y."/>
            <person name="Chen S.E."/>
            <person name="Zhou L.G."/>
            <person name="Ni X.B."/>
            <person name="Tian J.H."/>
            <person name="Sheng Y."/>
            <person name="Liu T."/>
            <person name="Pan Y.S."/>
            <person name="Xia L.Y."/>
            <person name="Li J."/>
            <person name="Zhao F."/>
            <person name="Cao W.C."/>
        </authorList>
    </citation>
    <scope>NUCLEOTIDE SEQUENCE [LARGE SCALE GENOMIC DNA]</scope>
    <source>
        <strain evidence="2">HaeL-2018</strain>
    </source>
</reference>
<feature type="region of interest" description="Disordered" evidence="1">
    <location>
        <begin position="20"/>
        <end position="53"/>
    </location>
</feature>
<evidence type="ECO:0000256" key="1">
    <source>
        <dbReference type="SAM" id="MobiDB-lite"/>
    </source>
</evidence>
<comment type="caution">
    <text evidence="2">The sequence shown here is derived from an EMBL/GenBank/DDBJ whole genome shotgun (WGS) entry which is preliminary data.</text>
</comment>
<dbReference type="OrthoDB" id="6514167at2759"/>
<protein>
    <submittedName>
        <fullName evidence="2">Uncharacterized protein</fullName>
    </submittedName>
</protein>
<evidence type="ECO:0000313" key="3">
    <source>
        <dbReference type="Proteomes" id="UP000821853"/>
    </source>
</evidence>
<accession>A0A9J6GCI6</accession>
<dbReference type="VEuPathDB" id="VectorBase:HLOH_060931"/>
<proteinExistence type="predicted"/>
<organism evidence="2 3">
    <name type="scientific">Haemaphysalis longicornis</name>
    <name type="common">Bush tick</name>
    <dbReference type="NCBI Taxonomy" id="44386"/>
    <lineage>
        <taxon>Eukaryota</taxon>
        <taxon>Metazoa</taxon>
        <taxon>Ecdysozoa</taxon>
        <taxon>Arthropoda</taxon>
        <taxon>Chelicerata</taxon>
        <taxon>Arachnida</taxon>
        <taxon>Acari</taxon>
        <taxon>Parasitiformes</taxon>
        <taxon>Ixodida</taxon>
        <taxon>Ixodoidea</taxon>
        <taxon>Ixodidae</taxon>
        <taxon>Haemaphysalinae</taxon>
        <taxon>Haemaphysalis</taxon>
    </lineage>
</organism>
<gene>
    <name evidence="2" type="ORF">HPB48_010703</name>
</gene>
<evidence type="ECO:0000313" key="2">
    <source>
        <dbReference type="EMBL" id="KAH9372168.1"/>
    </source>
</evidence>
<sequence>MTSHHSGAPKALNELSLMRIQNSNDGGGSGAAQGSLDGHFRGRKKVGVPRQPNLPKEDIKIVLRPRDRLNVSRIIQAPLKDGILRGAALKAEETTEDTFRTNNFKSSIVASTAIMERSAKYNRITELSIGGQMHESTAYATPPEDSTKGVIHNFPVENRNDDITHSLAYRRNPRILQARRLGKTNSSVIVFEGELLLCRGVEYRAYMQEKTP</sequence>
<name>A0A9J6GCI6_HAELO</name>
<dbReference type="Proteomes" id="UP000821853">
    <property type="component" value="Chromosome 3"/>
</dbReference>
<dbReference type="AlphaFoldDB" id="A0A9J6GCI6"/>
<keyword evidence="3" id="KW-1185">Reference proteome</keyword>